<protein>
    <submittedName>
        <fullName evidence="2">Uncharacterized protein</fullName>
    </submittedName>
</protein>
<gene>
    <name evidence="2" type="ORF">BDP81DRAFT_393925</name>
</gene>
<reference evidence="2" key="1">
    <citation type="submission" date="2021-06" db="EMBL/GenBank/DDBJ databases">
        <title>Comparative genomics, transcriptomics and evolutionary studies reveal genomic signatures of adaptation to plant cell wall in hemibiotrophic fungi.</title>
        <authorList>
            <consortium name="DOE Joint Genome Institute"/>
            <person name="Baroncelli R."/>
            <person name="Diaz J.F."/>
            <person name="Benocci T."/>
            <person name="Peng M."/>
            <person name="Battaglia E."/>
            <person name="Haridas S."/>
            <person name="Andreopoulos W."/>
            <person name="Labutti K."/>
            <person name="Pangilinan J."/>
            <person name="Floch G.L."/>
            <person name="Makela M.R."/>
            <person name="Henrissat B."/>
            <person name="Grigoriev I.V."/>
            <person name="Crouch J.A."/>
            <person name="De Vries R.P."/>
            <person name="Sukno S.A."/>
            <person name="Thon M.R."/>
        </authorList>
    </citation>
    <scope>NUCLEOTIDE SEQUENCE</scope>
    <source>
        <strain evidence="2">CBS 102054</strain>
    </source>
</reference>
<feature type="compositionally biased region" description="Polar residues" evidence="1">
    <location>
        <begin position="87"/>
        <end position="98"/>
    </location>
</feature>
<evidence type="ECO:0000313" key="3">
    <source>
        <dbReference type="Proteomes" id="UP001243989"/>
    </source>
</evidence>
<organism evidence="2 3">
    <name type="scientific">Colletotrichum phormii</name>
    <dbReference type="NCBI Taxonomy" id="359342"/>
    <lineage>
        <taxon>Eukaryota</taxon>
        <taxon>Fungi</taxon>
        <taxon>Dikarya</taxon>
        <taxon>Ascomycota</taxon>
        <taxon>Pezizomycotina</taxon>
        <taxon>Sordariomycetes</taxon>
        <taxon>Hypocreomycetidae</taxon>
        <taxon>Glomerellales</taxon>
        <taxon>Glomerellaceae</taxon>
        <taxon>Colletotrichum</taxon>
        <taxon>Colletotrichum acutatum species complex</taxon>
    </lineage>
</organism>
<evidence type="ECO:0000256" key="1">
    <source>
        <dbReference type="SAM" id="MobiDB-lite"/>
    </source>
</evidence>
<proteinExistence type="predicted"/>
<dbReference type="RefSeq" id="XP_060445854.1">
    <property type="nucleotide sequence ID" value="XM_060587883.1"/>
</dbReference>
<dbReference type="AlphaFoldDB" id="A0AAI9ZV86"/>
<accession>A0AAI9ZV86</accession>
<comment type="caution">
    <text evidence="2">The sequence shown here is derived from an EMBL/GenBank/DDBJ whole genome shotgun (WGS) entry which is preliminary data.</text>
</comment>
<dbReference type="EMBL" id="JAHMHQ010000009">
    <property type="protein sequence ID" value="KAK1637247.1"/>
    <property type="molecule type" value="Genomic_DNA"/>
</dbReference>
<dbReference type="GeneID" id="85472745"/>
<name>A0AAI9ZV86_9PEZI</name>
<sequence length="254" mass="28204">MSSPGILAQDSPNTQKRAGYIKTKFAGLIQDDSALPEILEKARRSVKEELINDKIDENGVSEYWHNWAIDFASIRASKRPSLGDTASLDSSPRTSPTSPLAPHSQPKKDLATRAIPSASKRMERGLQAIPEQPSLMRTSPNIATIELRQRMWDMAFPGEPCTKGRPVELGMPKSLDLENHVSADHANVMRWLPGCLRVDTVHGECQEGNMINAIVFSPKKYVTINVWSSLLLGMVYRTAANWAREVFMTCLTST</sequence>
<dbReference type="Proteomes" id="UP001243989">
    <property type="component" value="Unassembled WGS sequence"/>
</dbReference>
<keyword evidence="3" id="KW-1185">Reference proteome</keyword>
<evidence type="ECO:0000313" key="2">
    <source>
        <dbReference type="EMBL" id="KAK1637247.1"/>
    </source>
</evidence>
<feature type="region of interest" description="Disordered" evidence="1">
    <location>
        <begin position="80"/>
        <end position="110"/>
    </location>
</feature>